<evidence type="ECO:0000313" key="2">
    <source>
        <dbReference type="EMBL" id="ADE77096.1"/>
    </source>
</evidence>
<reference evidence="2" key="1">
    <citation type="submission" date="2010-04" db="EMBL/GenBank/DDBJ databases">
        <authorList>
            <person name="Reid K.E."/>
            <person name="Liao N."/>
            <person name="Chan S."/>
            <person name="Docking R."/>
            <person name="Taylor G."/>
            <person name="Moore R."/>
            <person name="Mayo M."/>
            <person name="Munro S."/>
            <person name="King J."/>
            <person name="Yanchuk A."/>
            <person name="Holt R."/>
            <person name="Jones S."/>
            <person name="Marra M."/>
            <person name="Ritland C.E."/>
            <person name="Ritland K."/>
            <person name="Bohlmann J."/>
        </authorList>
    </citation>
    <scope>NUCLEOTIDE SEQUENCE</scope>
    <source>
        <tissue evidence="2">Bud</tissue>
    </source>
</reference>
<name>D5AC27_PICSI</name>
<feature type="region of interest" description="Disordered" evidence="1">
    <location>
        <begin position="388"/>
        <end position="421"/>
    </location>
</feature>
<accession>D5AC27</accession>
<feature type="region of interest" description="Disordered" evidence="1">
    <location>
        <begin position="1"/>
        <end position="133"/>
    </location>
</feature>
<feature type="compositionally biased region" description="Polar residues" evidence="1">
    <location>
        <begin position="150"/>
        <end position="159"/>
    </location>
</feature>
<feature type="compositionally biased region" description="Basic and acidic residues" evidence="1">
    <location>
        <begin position="68"/>
        <end position="83"/>
    </location>
</feature>
<feature type="region of interest" description="Disordered" evidence="1">
    <location>
        <begin position="147"/>
        <end position="242"/>
    </location>
</feature>
<organism evidence="2">
    <name type="scientific">Picea sitchensis</name>
    <name type="common">Sitka spruce</name>
    <name type="synonym">Pinus sitchensis</name>
    <dbReference type="NCBI Taxonomy" id="3332"/>
    <lineage>
        <taxon>Eukaryota</taxon>
        <taxon>Viridiplantae</taxon>
        <taxon>Streptophyta</taxon>
        <taxon>Embryophyta</taxon>
        <taxon>Tracheophyta</taxon>
        <taxon>Spermatophyta</taxon>
        <taxon>Pinopsida</taxon>
        <taxon>Pinidae</taxon>
        <taxon>Conifers I</taxon>
        <taxon>Pinales</taxon>
        <taxon>Pinaceae</taxon>
        <taxon>Picea</taxon>
    </lineage>
</organism>
<sequence length="421" mass="47524">MKSSSLGRRRKIARSNLSNVNDLDSFVSKGCPTTLGVNRRSRAVAERTTSRDKNFKARVSGPVASRNQDFEKDSGNRFEHESHSGGGRDAIYNTSRSDRVRGSKSLGFNKRGEQVEEYRDENMGRQGSNRGSNTNSLVAAQMQHIAAQRMQHNSSSQPYQGMADVPPMDMDQRYGSSQADGRWKWEGARNGTNSVPSHLYKEGRGPSDPSSGNISPSKVRGPDGASPYYHGQMPDIMPPEGSNVLLKDSDQKQEMDVGFADQSLPKSLEALEHKLMDEVMTLIKDQNDAEDEENARHRECTREIHEQYQAKIVALRTQHAKRREEFFRHELLSRVGQHQQPVLSKQFHETAGGPMLGHDDHRGYGTGLGEGHQVYPGGYESRRDEMQYYGNPPHSYNRNQGYDIREPYPGSRMYDSAQRYR</sequence>
<feature type="compositionally biased region" description="Basic and acidic residues" evidence="1">
    <location>
        <begin position="110"/>
        <end position="123"/>
    </location>
</feature>
<dbReference type="AlphaFoldDB" id="D5AC27"/>
<evidence type="ECO:0000256" key="1">
    <source>
        <dbReference type="SAM" id="MobiDB-lite"/>
    </source>
</evidence>
<dbReference type="PANTHER" id="PTHR34210">
    <property type="entry name" value="OS01G0252900 PROTEIN"/>
    <property type="match status" value="1"/>
</dbReference>
<proteinExistence type="evidence at transcript level"/>
<dbReference type="PANTHER" id="PTHR34210:SF1">
    <property type="entry name" value="OS03G0274700 PROTEIN"/>
    <property type="match status" value="1"/>
</dbReference>
<protein>
    <submittedName>
        <fullName evidence="2">Uncharacterized protein</fullName>
    </submittedName>
</protein>
<dbReference type="EMBL" id="BT123798">
    <property type="protein sequence ID" value="ADE77096.1"/>
    <property type="molecule type" value="mRNA"/>
</dbReference>
<feature type="compositionally biased region" description="Basic and acidic residues" evidence="1">
    <location>
        <begin position="43"/>
        <end position="55"/>
    </location>
</feature>